<name>A5UJB4_METS3</name>
<dbReference type="RefSeq" id="WP_011953673.1">
    <property type="nucleotide sequence ID" value="NC_009515.1"/>
</dbReference>
<dbReference type="AlphaFoldDB" id="A5UJB4"/>
<sequence>MSSIKIKAPYEFMESKQFKLFDFVPEFSEFRQFDDLSRFGCENIENNLIRLEKRGKIHFENRVAICPSCKSHNAVKNGTYERKLIFLRIGEQICTIQKYKCIKCGKVFYTDLLSLVYSNSNITLPVIECIENLYQIYGAGLHKIRFDLKQQHNIEISHQSIENILLNSNYQFNYDNWTYSGYYLFDSLWVKINGEWNYILALFDVKLNTLVSVKLVESEDSKTIYQFLNESLRNQKKISIGTDLKHEYREAIDKLKVKHHFCKFHVKQAVNKRFKDYFDKNPLSEDEKDILNCLKQDIYKILDAKDLNTAKELRNELINKKYTKNKFTNKILWKFIIPYFKKLTTHLENTNIPSTNNKIENIFQKVFPKHIKRTMKIEQGLLARFMLKLNYWNLNNEKEKNHTSF</sequence>
<dbReference type="GeneID" id="78818207"/>
<dbReference type="EnsemblBacteria" id="ABQ87771">
    <property type="protein sequence ID" value="ABQ87771"/>
    <property type="gene ID" value="Msm_1566"/>
</dbReference>
<dbReference type="BioCyc" id="MSMI420247:GHWZ-87-MONOMER"/>
<dbReference type="eggNOG" id="arCOG04931">
    <property type="taxonomic scope" value="Archaea"/>
</dbReference>
<accession>A5UJB4</accession>
<keyword evidence="4" id="KW-1185">Reference proteome</keyword>
<organism evidence="2 4">
    <name type="scientific">Methanobrevibacter smithii (strain ATCC 35061 / DSM 861 / OCM 144 / PS)</name>
    <dbReference type="NCBI Taxonomy" id="420247"/>
    <lineage>
        <taxon>Archaea</taxon>
        <taxon>Methanobacteriati</taxon>
        <taxon>Methanobacteriota</taxon>
        <taxon>Methanomada group</taxon>
        <taxon>Methanobacteria</taxon>
        <taxon>Methanobacteriales</taxon>
        <taxon>Methanobacteriaceae</taxon>
        <taxon>Methanobrevibacter</taxon>
    </lineage>
</organism>
<dbReference type="EMBL" id="CP000678">
    <property type="protein sequence ID" value="ABQ86292.1"/>
    <property type="molecule type" value="Genomic_DNA"/>
</dbReference>
<reference evidence="2 4" key="1">
    <citation type="journal article" date="2007" name="Proc. Natl. Acad. Sci. U.S.A.">
        <title>Genomic and metabolic adaptations of Methanobrevibacter smithii to the human gut.</title>
        <authorList>
            <person name="Samuel B.S."/>
            <person name="Hansen E.E."/>
            <person name="Manchester J.K."/>
            <person name="Coutinho P.M."/>
            <person name="Henrissat B."/>
            <person name="Fulton R."/>
            <person name="Latreille P."/>
            <person name="Kim K."/>
            <person name="Wilson R.K."/>
            <person name="Gordon J.I."/>
        </authorList>
    </citation>
    <scope>NUCLEOTIDE SEQUENCE [LARGE SCALE GENOMIC DNA]</scope>
    <source>
        <strain evidence="2">ATCC 35061</strain>
        <strain evidence="4">ATCC 35061 / DSM 861 / OCM 144 / PS</strain>
    </source>
</reference>
<dbReference type="KEGG" id="msi:Msm_1566"/>
<dbReference type="PATRIC" id="fig|420247.28.peg.1556"/>
<dbReference type="EnsemblBacteria" id="ABQ86292">
    <property type="protein sequence ID" value="ABQ86292"/>
    <property type="gene ID" value="Msm_0087"/>
</dbReference>
<proteinExistence type="predicted"/>
<dbReference type="Proteomes" id="UP000001992">
    <property type="component" value="Chromosome"/>
</dbReference>
<dbReference type="Pfam" id="PF13610">
    <property type="entry name" value="DDE_Tnp_IS240"/>
    <property type="match status" value="1"/>
</dbReference>
<dbReference type="EMBL" id="CP000678">
    <property type="protein sequence ID" value="ABQ87771.1"/>
    <property type="molecule type" value="Genomic_DNA"/>
</dbReference>
<dbReference type="STRING" id="420247.Msm_0087"/>
<gene>
    <name evidence="2" type="ordered locus">Msm_0087</name>
    <name evidence="3" type="ordered locus">Msm_1566</name>
</gene>
<dbReference type="HOGENOM" id="CLU_057455_0_0_2"/>
<dbReference type="InterPro" id="IPR032874">
    <property type="entry name" value="DDE_dom"/>
</dbReference>
<evidence type="ECO:0000313" key="3">
    <source>
        <dbReference type="EMBL" id="ABQ87771.1"/>
    </source>
</evidence>
<evidence type="ECO:0000313" key="4">
    <source>
        <dbReference type="Proteomes" id="UP000001992"/>
    </source>
</evidence>
<protein>
    <submittedName>
        <fullName evidence="2">Putative transposase</fullName>
    </submittedName>
</protein>
<evidence type="ECO:0000259" key="1">
    <source>
        <dbReference type="Pfam" id="PF13610"/>
    </source>
</evidence>
<feature type="domain" description="DDE" evidence="1">
    <location>
        <begin position="186"/>
        <end position="268"/>
    </location>
</feature>
<evidence type="ECO:0000313" key="2">
    <source>
        <dbReference type="EMBL" id="ABQ86292.1"/>
    </source>
</evidence>
<dbReference type="KEGG" id="msi:Msm_0087"/>